<reference evidence="8 9" key="1">
    <citation type="journal article" date="2009" name="Genome Biol.">
        <title>Community-wide analysis of microbial genome sequence signatures.</title>
        <authorList>
            <person name="Dick G.J."/>
            <person name="Andersson A.F."/>
            <person name="Baker B.J."/>
            <person name="Simmons S.L."/>
            <person name="Thomas B.C."/>
            <person name="Yelton A.P."/>
            <person name="Banfield J.F."/>
        </authorList>
    </citation>
    <scope>NUCLEOTIDE SEQUENCE [LARGE SCALE GENOMIC DNA]</scope>
    <source>
        <strain evidence="8">ARMAN-2</strain>
    </source>
</reference>
<keyword evidence="4 7" id="KW-0812">Transmembrane</keyword>
<comment type="subcellular location">
    <subcellularLocation>
        <location evidence="1">Membrane</location>
    </subcellularLocation>
</comment>
<accession>C7DI99</accession>
<organism evidence="8 9">
    <name type="scientific">Candidatus Micrarchaeum acidiphilum ARMAN-2</name>
    <dbReference type="NCBI Taxonomy" id="425595"/>
    <lineage>
        <taxon>Archaea</taxon>
        <taxon>Candidatus Micrarchaeota</taxon>
        <taxon>Candidatus Micrarchaeia</taxon>
        <taxon>Candidatus Micrarchaeales</taxon>
        <taxon>Candidatus Micrarchaeaceae</taxon>
        <taxon>Candidatus Micrarchaeum</taxon>
    </lineage>
</organism>
<sequence>MLYNYIAIVFFSLFAIFIPASFLFTSWLLRDKIPSNPVKNAPYESGEIPIGNSRDIDIEYLPYFLLFIPFEIVAVLAIVWASQAHTIGFDSGLYILGLTVISMLLAFAGYRIISDKYV</sequence>
<evidence type="ECO:0000313" key="9">
    <source>
        <dbReference type="Proteomes" id="UP000332487"/>
    </source>
</evidence>
<evidence type="ECO:0000256" key="4">
    <source>
        <dbReference type="ARBA" id="ARBA00022692"/>
    </source>
</evidence>
<evidence type="ECO:0000256" key="2">
    <source>
        <dbReference type="ARBA" id="ARBA00008472"/>
    </source>
</evidence>
<dbReference type="GO" id="GO:0008137">
    <property type="term" value="F:NADH dehydrogenase (ubiquinone) activity"/>
    <property type="evidence" value="ECO:0007669"/>
    <property type="project" value="InterPro"/>
</dbReference>
<name>C7DI99_MICA2</name>
<dbReference type="InterPro" id="IPR038430">
    <property type="entry name" value="NDAH_ubi_oxred_su3_sf"/>
</dbReference>
<evidence type="ECO:0000256" key="1">
    <source>
        <dbReference type="ARBA" id="ARBA00004370"/>
    </source>
</evidence>
<dbReference type="Pfam" id="PF00507">
    <property type="entry name" value="Oxidored_q4"/>
    <property type="match status" value="1"/>
</dbReference>
<keyword evidence="9" id="KW-1185">Reference proteome</keyword>
<dbReference type="Proteomes" id="UP000332487">
    <property type="component" value="Unassembled WGS sequence"/>
</dbReference>
<evidence type="ECO:0000313" key="8">
    <source>
        <dbReference type="EMBL" id="EET89673.1"/>
    </source>
</evidence>
<dbReference type="EMBL" id="GG697241">
    <property type="protein sequence ID" value="EET89673.1"/>
    <property type="molecule type" value="Genomic_DNA"/>
</dbReference>
<keyword evidence="3" id="KW-0813">Transport</keyword>
<dbReference type="GO" id="GO:0016020">
    <property type="term" value="C:membrane"/>
    <property type="evidence" value="ECO:0007669"/>
    <property type="project" value="UniProtKB-SubCell"/>
</dbReference>
<dbReference type="InterPro" id="IPR000440">
    <property type="entry name" value="NADH_UbQ/plastoQ_OxRdtase_su3"/>
</dbReference>
<protein>
    <submittedName>
        <fullName evidence="8">NADH-ubiquinone/plastoquinone oxidoreductase chain 3</fullName>
    </submittedName>
</protein>
<proteinExistence type="inferred from homology"/>
<keyword evidence="5 7" id="KW-1133">Transmembrane helix</keyword>
<feature type="transmembrane region" description="Helical" evidence="7">
    <location>
        <begin position="60"/>
        <end position="81"/>
    </location>
</feature>
<comment type="similarity">
    <text evidence="2">Belongs to the complex I subunit 3 family.</text>
</comment>
<dbReference type="Gene3D" id="1.20.58.1610">
    <property type="entry name" value="NADH:ubiquinone/plastoquinone oxidoreductase, chain 3"/>
    <property type="match status" value="1"/>
</dbReference>
<evidence type="ECO:0000256" key="7">
    <source>
        <dbReference type="SAM" id="Phobius"/>
    </source>
</evidence>
<evidence type="ECO:0000256" key="5">
    <source>
        <dbReference type="ARBA" id="ARBA00022989"/>
    </source>
</evidence>
<gene>
    <name evidence="8" type="ORF">UNLARM2_0791</name>
</gene>
<feature type="transmembrane region" description="Helical" evidence="7">
    <location>
        <begin position="93"/>
        <end position="113"/>
    </location>
</feature>
<dbReference type="AlphaFoldDB" id="C7DI99"/>
<reference evidence="8 9" key="2">
    <citation type="journal article" date="2010" name="Proc. Natl. Acad. Sci. U.S.A.">
        <title>Enigmatic, ultrasmall, uncultivated Archaea.</title>
        <authorList>
            <person name="Baker B.J."/>
            <person name="Comolli L.R."/>
            <person name="Dick G.J."/>
            <person name="Hauser L.J."/>
            <person name="Hyatt D."/>
            <person name="Dill B.D."/>
            <person name="Land M.L."/>
            <person name="Verberkmoes N.C."/>
            <person name="Hettich R.L."/>
            <person name="Banfield J.F."/>
        </authorList>
    </citation>
    <scope>NUCLEOTIDE SEQUENCE [LARGE SCALE GENOMIC DNA]</scope>
    <source>
        <strain evidence="8">ARMAN-2</strain>
    </source>
</reference>
<feature type="transmembrane region" description="Helical" evidence="7">
    <location>
        <begin position="6"/>
        <end position="29"/>
    </location>
</feature>
<evidence type="ECO:0000256" key="6">
    <source>
        <dbReference type="ARBA" id="ARBA00023136"/>
    </source>
</evidence>
<evidence type="ECO:0000256" key="3">
    <source>
        <dbReference type="ARBA" id="ARBA00022448"/>
    </source>
</evidence>
<keyword evidence="6 7" id="KW-0472">Membrane</keyword>